<evidence type="ECO:0000313" key="2">
    <source>
        <dbReference type="Proteomes" id="UP000626109"/>
    </source>
</evidence>
<reference evidence="1" key="1">
    <citation type="submission" date="2021-02" db="EMBL/GenBank/DDBJ databases">
        <authorList>
            <person name="Dougan E. K."/>
            <person name="Rhodes N."/>
            <person name="Thang M."/>
            <person name="Chan C."/>
        </authorList>
    </citation>
    <scope>NUCLEOTIDE SEQUENCE</scope>
</reference>
<evidence type="ECO:0000313" key="1">
    <source>
        <dbReference type="EMBL" id="CAE8736444.1"/>
    </source>
</evidence>
<proteinExistence type="predicted"/>
<comment type="caution">
    <text evidence="1">The sequence shown here is derived from an EMBL/GenBank/DDBJ whole genome shotgun (WGS) entry which is preliminary data.</text>
</comment>
<dbReference type="EMBL" id="CAJNNW010036662">
    <property type="protein sequence ID" value="CAE8736444.1"/>
    <property type="molecule type" value="Genomic_DNA"/>
</dbReference>
<organism evidence="1 2">
    <name type="scientific">Polarella glacialis</name>
    <name type="common">Dinoflagellate</name>
    <dbReference type="NCBI Taxonomy" id="89957"/>
    <lineage>
        <taxon>Eukaryota</taxon>
        <taxon>Sar</taxon>
        <taxon>Alveolata</taxon>
        <taxon>Dinophyceae</taxon>
        <taxon>Suessiales</taxon>
        <taxon>Suessiaceae</taxon>
        <taxon>Polarella</taxon>
    </lineage>
</organism>
<sequence length="289" mass="31305">MQPRLETCSKWCLVSITLAYHNQKKGQVLSMVFCLGACHNTCSVLLGGQMLLSLSSWIPAGAIAASSFCELLEACIFFSTQETHTSKGNAQTASIMHACHVLIKAKTGYSKASSPKESLLLACLTTKMQRRPVQEDMEYGFVLDSNNSWRCVITLHCLGGLQLSNPKPQTRRQGAKASAIRHACAVLRRTDPGSPVITMTTGLACGSASNKQESCLVATLSKHMQRPPVEGDVEFRYTKFANNAWQCVVTLRALGGLEYSTPRLHTTKSNAKVAAITCACNALEQNCTA</sequence>
<accession>A0A813LRA8</accession>
<dbReference type="AlphaFoldDB" id="A0A813LRA8"/>
<protein>
    <submittedName>
        <fullName evidence="1">Uncharacterized protein</fullName>
    </submittedName>
</protein>
<dbReference type="Proteomes" id="UP000626109">
    <property type="component" value="Unassembled WGS sequence"/>
</dbReference>
<name>A0A813LRA8_POLGL</name>
<gene>
    <name evidence="1" type="ORF">PGLA2088_LOCUS48317</name>
</gene>